<comment type="cofactor">
    <cofactor evidence="3">
        <name>pyridoxal 5'-phosphate</name>
        <dbReference type="ChEBI" id="CHEBI:597326"/>
    </cofactor>
</comment>
<dbReference type="EMBL" id="FXTB01000006">
    <property type="protein sequence ID" value="SMO73190.1"/>
    <property type="molecule type" value="Genomic_DNA"/>
</dbReference>
<dbReference type="HAMAP" id="MF_02087">
    <property type="entry name" value="PLP_homeostasis"/>
    <property type="match status" value="1"/>
</dbReference>
<evidence type="ECO:0000256" key="4">
    <source>
        <dbReference type="RuleBase" id="RU004514"/>
    </source>
</evidence>
<dbReference type="Gene3D" id="3.20.20.10">
    <property type="entry name" value="Alanine racemase"/>
    <property type="match status" value="1"/>
</dbReference>
<dbReference type="PROSITE" id="PS01211">
    <property type="entry name" value="UPF0001"/>
    <property type="match status" value="1"/>
</dbReference>
<comment type="similarity">
    <text evidence="2 4">Belongs to the pyridoxal phosphate-binding protein YggS/PROSC family.</text>
</comment>
<evidence type="ECO:0000256" key="1">
    <source>
        <dbReference type="ARBA" id="ARBA00022898"/>
    </source>
</evidence>
<dbReference type="InterPro" id="IPR011078">
    <property type="entry name" value="PyrdxlP_homeostasis"/>
</dbReference>
<evidence type="ECO:0000256" key="2">
    <source>
        <dbReference type="HAMAP-Rule" id="MF_02087"/>
    </source>
</evidence>
<feature type="domain" description="Alanine racemase N-terminal" evidence="5">
    <location>
        <begin position="21"/>
        <end position="238"/>
    </location>
</feature>
<feature type="modified residue" description="N6-(pyridoxal phosphate)lysine" evidence="2 3">
    <location>
        <position position="43"/>
    </location>
</feature>
<organism evidence="6 7">
    <name type="scientific">Saccharicrinis carchari</name>
    <dbReference type="NCBI Taxonomy" id="1168039"/>
    <lineage>
        <taxon>Bacteria</taxon>
        <taxon>Pseudomonadati</taxon>
        <taxon>Bacteroidota</taxon>
        <taxon>Bacteroidia</taxon>
        <taxon>Marinilabiliales</taxon>
        <taxon>Marinilabiliaceae</taxon>
        <taxon>Saccharicrinis</taxon>
    </lineage>
</organism>
<dbReference type="NCBIfam" id="TIGR00044">
    <property type="entry name" value="YggS family pyridoxal phosphate-dependent enzyme"/>
    <property type="match status" value="1"/>
</dbReference>
<dbReference type="OrthoDB" id="9804072at2"/>
<reference evidence="6 7" key="1">
    <citation type="submission" date="2017-05" db="EMBL/GenBank/DDBJ databases">
        <authorList>
            <person name="Varghese N."/>
            <person name="Submissions S."/>
        </authorList>
    </citation>
    <scope>NUCLEOTIDE SEQUENCE [LARGE SCALE GENOMIC DNA]</scope>
    <source>
        <strain evidence="6 7">DSM 27040</strain>
    </source>
</reference>
<dbReference type="GO" id="GO:0030170">
    <property type="term" value="F:pyridoxal phosphate binding"/>
    <property type="evidence" value="ECO:0007669"/>
    <property type="project" value="UniProtKB-UniRule"/>
</dbReference>
<dbReference type="PANTHER" id="PTHR10146">
    <property type="entry name" value="PROLINE SYNTHETASE CO-TRANSCRIBED BACTERIAL HOMOLOG PROTEIN"/>
    <property type="match status" value="1"/>
</dbReference>
<evidence type="ECO:0000259" key="5">
    <source>
        <dbReference type="Pfam" id="PF01168"/>
    </source>
</evidence>
<dbReference type="PANTHER" id="PTHR10146:SF14">
    <property type="entry name" value="PYRIDOXAL PHOSPHATE HOMEOSTASIS PROTEIN"/>
    <property type="match status" value="1"/>
</dbReference>
<name>A0A521DQH6_SACCC</name>
<dbReference type="PIRSF" id="PIRSF004848">
    <property type="entry name" value="YBL036c_PLPDEIII"/>
    <property type="match status" value="1"/>
</dbReference>
<keyword evidence="7" id="KW-1185">Reference proteome</keyword>
<evidence type="ECO:0000313" key="7">
    <source>
        <dbReference type="Proteomes" id="UP000319040"/>
    </source>
</evidence>
<dbReference type="RefSeq" id="WP_142533771.1">
    <property type="nucleotide sequence ID" value="NZ_FXTB01000006.1"/>
</dbReference>
<keyword evidence="1 2" id="KW-0663">Pyridoxal phosphate</keyword>
<dbReference type="CDD" id="cd00635">
    <property type="entry name" value="PLPDE_III_YBL036c_like"/>
    <property type="match status" value="1"/>
</dbReference>
<dbReference type="AlphaFoldDB" id="A0A521DQH6"/>
<dbReference type="Pfam" id="PF01168">
    <property type="entry name" value="Ala_racemase_N"/>
    <property type="match status" value="1"/>
</dbReference>
<dbReference type="InterPro" id="IPR029066">
    <property type="entry name" value="PLP-binding_barrel"/>
</dbReference>
<dbReference type="InterPro" id="IPR001608">
    <property type="entry name" value="Ala_racemase_N"/>
</dbReference>
<dbReference type="SUPFAM" id="SSF51419">
    <property type="entry name" value="PLP-binding barrel"/>
    <property type="match status" value="1"/>
</dbReference>
<protein>
    <recommendedName>
        <fullName evidence="2">Pyridoxal phosphate homeostasis protein</fullName>
        <shortName evidence="2">PLP homeostasis protein</shortName>
    </recommendedName>
</protein>
<accession>A0A521DQH6</accession>
<evidence type="ECO:0000313" key="6">
    <source>
        <dbReference type="EMBL" id="SMO73190.1"/>
    </source>
</evidence>
<proteinExistence type="inferred from homology"/>
<gene>
    <name evidence="6" type="ORF">SAMN06265379_10660</name>
</gene>
<sequence>MVFYDIFVIHNNNIEYIQMSIAERIIRIKKSIPSNVCLVAVSKTKSYNEIMEAYETGHRVFGENKVQELTKKHEELPKDIQWHFIGHLQSNKVKYIAPFISLLHGVDSLKLLKTINKEAKKNHRTIPCLLQFHIARESTKFGFSLDEFEEMMHSSPLGELKNINLCGVMGMATYTDDENQIAQEFDTLANIFQHLKKTYFKEEDNFKEISMGMSGDYPLAIKKGSSIIRVGSSIFGARNY</sequence>
<comment type="function">
    <text evidence="2">Pyridoxal 5'-phosphate (PLP)-binding protein, which is involved in PLP homeostasis.</text>
</comment>
<dbReference type="FunFam" id="3.20.20.10:FF:000018">
    <property type="entry name" value="Pyridoxal phosphate homeostasis protein"/>
    <property type="match status" value="1"/>
</dbReference>
<dbReference type="Proteomes" id="UP000319040">
    <property type="component" value="Unassembled WGS sequence"/>
</dbReference>
<evidence type="ECO:0000256" key="3">
    <source>
        <dbReference type="PIRSR" id="PIRSR004848-1"/>
    </source>
</evidence>